<keyword evidence="2" id="KW-0167">Capsid protein</keyword>
<dbReference type="eggNOG" id="ENOG5032Y4N">
    <property type="taxonomic scope" value="Bacteria"/>
</dbReference>
<dbReference type="Proteomes" id="UP000019364">
    <property type="component" value="Unassembled WGS sequence"/>
</dbReference>
<gene>
    <name evidence="2" type="ORF">JCM16418_253</name>
</gene>
<evidence type="ECO:0000313" key="3">
    <source>
        <dbReference type="Proteomes" id="UP000019364"/>
    </source>
</evidence>
<protein>
    <submittedName>
        <fullName evidence="2">Polypeptide composition of the spore coat protein CotJB</fullName>
    </submittedName>
</protein>
<keyword evidence="2" id="KW-0946">Virion</keyword>
<sequence length="105" mass="12269">MSDNANANINTNANANFNAKPCDQRYYELLEKIQIIDFALVELNLFLDTHPDDLKSIEQFNQLAQQRIPFVREFQEHYGPLLNFGHAFSKFPWEWSKSHGHGKCK</sequence>
<evidence type="ECO:0000259" key="1">
    <source>
        <dbReference type="Pfam" id="PF12652"/>
    </source>
</evidence>
<keyword evidence="3" id="KW-1185">Reference proteome</keyword>
<name>W7YCW9_9BACL</name>
<dbReference type="EMBL" id="BAVZ01000001">
    <property type="protein sequence ID" value="GAF06302.1"/>
    <property type="molecule type" value="Genomic_DNA"/>
</dbReference>
<dbReference type="RefSeq" id="WP_306304736.1">
    <property type="nucleotide sequence ID" value="NZ_BAVZ01000001.1"/>
</dbReference>
<dbReference type="AlphaFoldDB" id="W7YCW9"/>
<organism evidence="2 3">
    <name type="scientific">Paenibacillus pini JCM 16418</name>
    <dbReference type="NCBI Taxonomy" id="1236976"/>
    <lineage>
        <taxon>Bacteria</taxon>
        <taxon>Bacillati</taxon>
        <taxon>Bacillota</taxon>
        <taxon>Bacilli</taxon>
        <taxon>Bacillales</taxon>
        <taxon>Paenibacillaceae</taxon>
        <taxon>Paenibacillus</taxon>
    </lineage>
</organism>
<dbReference type="InterPro" id="IPR024207">
    <property type="entry name" value="CotJB_dom"/>
</dbReference>
<comment type="caution">
    <text evidence="2">The sequence shown here is derived from an EMBL/GenBank/DDBJ whole genome shotgun (WGS) entry which is preliminary data.</text>
</comment>
<proteinExistence type="predicted"/>
<accession>W7YCW9</accession>
<dbReference type="Pfam" id="PF12652">
    <property type="entry name" value="CotJB"/>
    <property type="match status" value="1"/>
</dbReference>
<dbReference type="STRING" id="1236976.JCM16418_253"/>
<reference evidence="2 3" key="1">
    <citation type="journal article" date="2014" name="Genome Announc.">
        <title>Draft Genome Sequence of Paenibacillus pini JCM 16418T, Isolated from the Rhizosphere of Pine Tree.</title>
        <authorList>
            <person name="Yuki M."/>
            <person name="Oshima K."/>
            <person name="Suda W."/>
            <person name="Oshida Y."/>
            <person name="Kitamura K."/>
            <person name="Iida Y."/>
            <person name="Hattori M."/>
            <person name="Ohkuma M."/>
        </authorList>
    </citation>
    <scope>NUCLEOTIDE SEQUENCE [LARGE SCALE GENOMIC DNA]</scope>
    <source>
        <strain evidence="2 3">JCM 16418</strain>
    </source>
</reference>
<feature type="domain" description="Protein CotJB" evidence="1">
    <location>
        <begin position="28"/>
        <end position="98"/>
    </location>
</feature>
<evidence type="ECO:0000313" key="2">
    <source>
        <dbReference type="EMBL" id="GAF06302.1"/>
    </source>
</evidence>